<dbReference type="EMBL" id="LR796222">
    <property type="protein sequence ID" value="CAB4128081.1"/>
    <property type="molecule type" value="Genomic_DNA"/>
</dbReference>
<gene>
    <name evidence="1" type="ORF">UFOVP105_16</name>
</gene>
<evidence type="ECO:0000313" key="1">
    <source>
        <dbReference type="EMBL" id="CAB4128081.1"/>
    </source>
</evidence>
<proteinExistence type="predicted"/>
<sequence length="333" mass="37918">MKRLFSKITINDAKTGKESVFTYVNEITIKSTWKEFVDTCEITLPKNTTKNGKPLVVGLDSLFSRGDKIKVELGYYPKLETFFTGYISKVELNTPIKLYCENEMFLLKQKTFTKSYKSVELKTLLSDIIDPSIKVSTPDSTLGGFRIKNVTPLQVLGEIKSTYGMESFFKNGTLYVGLMYLPEFSKVWNITHERNVIDHSLNWQNEEDIKIKVKAISMKPDNSKIEIEVGDEGGEQRTTHYFDLTEKQLREIAEREIVKFKFTGFRGGFTTFGNSKISHGDVINLRSKKLPEQNGVYFVDFVETTFGQSGFRQKVELGRKAILNAGSSVASYN</sequence>
<name>A0A6J5L167_9CAUD</name>
<organism evidence="1">
    <name type="scientific">uncultured Caudovirales phage</name>
    <dbReference type="NCBI Taxonomy" id="2100421"/>
    <lineage>
        <taxon>Viruses</taxon>
        <taxon>Duplodnaviria</taxon>
        <taxon>Heunggongvirae</taxon>
        <taxon>Uroviricota</taxon>
        <taxon>Caudoviricetes</taxon>
        <taxon>Peduoviridae</taxon>
        <taxon>Maltschvirus</taxon>
        <taxon>Maltschvirus maltsch</taxon>
    </lineage>
</organism>
<reference evidence="1" key="1">
    <citation type="submission" date="2020-04" db="EMBL/GenBank/DDBJ databases">
        <authorList>
            <person name="Chiriac C."/>
            <person name="Salcher M."/>
            <person name="Ghai R."/>
            <person name="Kavagutti S V."/>
        </authorList>
    </citation>
    <scope>NUCLEOTIDE SEQUENCE</scope>
</reference>
<accession>A0A6J5L167</accession>
<protein>
    <recommendedName>
        <fullName evidence="2">Tail protein</fullName>
    </recommendedName>
</protein>
<evidence type="ECO:0008006" key="2">
    <source>
        <dbReference type="Google" id="ProtNLM"/>
    </source>
</evidence>